<gene>
    <name evidence="8" type="primary">SUVZ05G2670</name>
    <name evidence="8" type="ORF">SUVZ_05G2670</name>
</gene>
<evidence type="ECO:0000256" key="1">
    <source>
        <dbReference type="ARBA" id="ARBA00004123"/>
    </source>
</evidence>
<comment type="subcellular location">
    <subcellularLocation>
        <location evidence="1">Nucleus</location>
    </subcellularLocation>
</comment>
<accession>A0ABN8WS90</accession>
<organism evidence="8 9">
    <name type="scientific">Saccharomyces uvarum</name>
    <name type="common">Yeast</name>
    <name type="synonym">Saccharomyces bayanus var. uvarum</name>
    <dbReference type="NCBI Taxonomy" id="230603"/>
    <lineage>
        <taxon>Eukaryota</taxon>
        <taxon>Fungi</taxon>
        <taxon>Dikarya</taxon>
        <taxon>Ascomycota</taxon>
        <taxon>Saccharomycotina</taxon>
        <taxon>Saccharomycetes</taxon>
        <taxon>Saccharomycetales</taxon>
        <taxon>Saccharomycetaceae</taxon>
        <taxon>Saccharomyces</taxon>
    </lineage>
</organism>
<dbReference type="PANTHER" id="PTHR31668:SF18">
    <property type="entry name" value="MALTOSE FERMENTATION REGULATORY PROTEIN MAL13-RELATED"/>
    <property type="match status" value="1"/>
</dbReference>
<keyword evidence="9" id="KW-1185">Reference proteome</keyword>
<keyword evidence="3" id="KW-0862">Zinc</keyword>
<name>A0ABN8WS90_SACUV</name>
<reference evidence="8" key="1">
    <citation type="submission" date="2022-10" db="EMBL/GenBank/DDBJ databases">
        <authorList>
            <person name="Byrne P K."/>
        </authorList>
    </citation>
    <scope>NUCLEOTIDE SEQUENCE</scope>
    <source>
        <strain evidence="8">ZP964</strain>
    </source>
</reference>
<keyword evidence="2" id="KW-0479">Metal-binding</keyword>
<dbReference type="InterPro" id="IPR050797">
    <property type="entry name" value="Carb_Metab_Trans_Reg"/>
</dbReference>
<dbReference type="Proteomes" id="UP001162085">
    <property type="component" value="Chromosome 5"/>
</dbReference>
<evidence type="ECO:0000313" key="8">
    <source>
        <dbReference type="EMBL" id="CAI4061615.1"/>
    </source>
</evidence>
<evidence type="ECO:0000256" key="2">
    <source>
        <dbReference type="ARBA" id="ARBA00022723"/>
    </source>
</evidence>
<evidence type="ECO:0000256" key="6">
    <source>
        <dbReference type="ARBA" id="ARBA00023163"/>
    </source>
</evidence>
<evidence type="ECO:0000256" key="5">
    <source>
        <dbReference type="ARBA" id="ARBA00023125"/>
    </source>
</evidence>
<evidence type="ECO:0000313" key="9">
    <source>
        <dbReference type="Proteomes" id="UP001162085"/>
    </source>
</evidence>
<evidence type="ECO:0000256" key="7">
    <source>
        <dbReference type="ARBA" id="ARBA00023242"/>
    </source>
</evidence>
<sequence length="405" mass="46130">MAAPEASVKVPKVLIDQCLRLYSDNLYVIWPLLCYDDLHKLLNEKYDNCSVYWFLVALSAATLSDLQTEMETEEGVSFTGKQLSDLCMSSHHHFDDLRNSDIYRIMTYYCLHRCFAQFSDTKTSYRLTCEAIGLIKVGELHIEETYESLSFEEQQLRRKVYYLLLLTERYYSVYIHCTTSLDFTISPPQIEVITDPRLSLDSFLELIRVFTVPEKCFFDALAIDSASISCTEDSLKKIWRGLHTTSLEIEPWSYGYIDISFSRHWIRILAWKLASQIKGLGTDFLSNTNSVQIPVKIARNMLEDTFLTPKNFYEVLGPGISTKAMEVANALVDVVINQSDQNIKSEVCNVLCDISKFVFSLKHCDGKLIKNFAAKCQSALITLPISRSLQSSGESKDDASADISL</sequence>
<dbReference type="EMBL" id="OX365932">
    <property type="protein sequence ID" value="CAI4061615.1"/>
    <property type="molecule type" value="Genomic_DNA"/>
</dbReference>
<keyword evidence="6" id="KW-0804">Transcription</keyword>
<evidence type="ECO:0000256" key="4">
    <source>
        <dbReference type="ARBA" id="ARBA00023015"/>
    </source>
</evidence>
<proteinExistence type="predicted"/>
<keyword evidence="4" id="KW-0805">Transcription regulation</keyword>
<evidence type="ECO:0000256" key="3">
    <source>
        <dbReference type="ARBA" id="ARBA00022833"/>
    </source>
</evidence>
<keyword evidence="7" id="KW-0539">Nucleus</keyword>
<protein>
    <submittedName>
        <fullName evidence="8">Uncharacterized protein</fullName>
    </submittedName>
</protein>
<dbReference type="CDD" id="cd12148">
    <property type="entry name" value="fungal_TF_MHR"/>
    <property type="match status" value="1"/>
</dbReference>
<keyword evidence="5" id="KW-0238">DNA-binding</keyword>
<dbReference type="PANTHER" id="PTHR31668">
    <property type="entry name" value="GLUCOSE TRANSPORT TRANSCRIPTION REGULATOR RGT1-RELATED-RELATED"/>
    <property type="match status" value="1"/>
</dbReference>